<organism evidence="2 3">
    <name type="scientific">Phytophthora fragariaefolia</name>
    <dbReference type="NCBI Taxonomy" id="1490495"/>
    <lineage>
        <taxon>Eukaryota</taxon>
        <taxon>Sar</taxon>
        <taxon>Stramenopiles</taxon>
        <taxon>Oomycota</taxon>
        <taxon>Peronosporomycetes</taxon>
        <taxon>Peronosporales</taxon>
        <taxon>Peronosporaceae</taxon>
        <taxon>Phytophthora</taxon>
    </lineage>
</organism>
<proteinExistence type="predicted"/>
<dbReference type="AlphaFoldDB" id="A0A9W7CWQ2"/>
<accession>A0A9W7CWQ2</accession>
<keyword evidence="3" id="KW-1185">Reference proteome</keyword>
<reference evidence="2" key="1">
    <citation type="submission" date="2023-04" db="EMBL/GenBank/DDBJ databases">
        <title>Phytophthora fragariaefolia NBRC 109709.</title>
        <authorList>
            <person name="Ichikawa N."/>
            <person name="Sato H."/>
            <person name="Tonouchi N."/>
        </authorList>
    </citation>
    <scope>NUCLEOTIDE SEQUENCE</scope>
    <source>
        <strain evidence="2">NBRC 109709</strain>
    </source>
</reference>
<comment type="caution">
    <text evidence="2">The sequence shown here is derived from an EMBL/GenBank/DDBJ whole genome shotgun (WGS) entry which is preliminary data.</text>
</comment>
<sequence length="215" mass="24403">MAEIRVFGGTKTAGHGSINSKLHELFSLDVENMLGGLIDNDVRVASIVKLFHRSIVKYTAYERYFHSGKETSKDKAVFTRISAAEWNHIVEMEAIVNRILELALAHTDKILKKTKALLCMEHRKNYRQKYATKAQSDDTHRSTTVPPNADVVDASESEMKLLQGEEVSERTEQDLAESSLYKGADALLDKWFALRVEWVEVAKHQYTMLMNVAQC</sequence>
<gene>
    <name evidence="2" type="ORF">Pfra01_001717600</name>
</gene>
<feature type="region of interest" description="Disordered" evidence="1">
    <location>
        <begin position="130"/>
        <end position="150"/>
    </location>
</feature>
<protein>
    <submittedName>
        <fullName evidence="2">Unnamed protein product</fullName>
    </submittedName>
</protein>
<dbReference type="EMBL" id="BSXT01001983">
    <property type="protein sequence ID" value="GMF46556.1"/>
    <property type="molecule type" value="Genomic_DNA"/>
</dbReference>
<dbReference type="OrthoDB" id="120618at2759"/>
<dbReference type="Proteomes" id="UP001165121">
    <property type="component" value="Unassembled WGS sequence"/>
</dbReference>
<evidence type="ECO:0000256" key="1">
    <source>
        <dbReference type="SAM" id="MobiDB-lite"/>
    </source>
</evidence>
<evidence type="ECO:0000313" key="3">
    <source>
        <dbReference type="Proteomes" id="UP001165121"/>
    </source>
</evidence>
<name>A0A9W7CWQ2_9STRA</name>
<evidence type="ECO:0000313" key="2">
    <source>
        <dbReference type="EMBL" id="GMF46556.1"/>
    </source>
</evidence>